<organism evidence="3 4">
    <name type="scientific">Arenimonas oryziterrae DSM 21050 = YC6267</name>
    <dbReference type="NCBI Taxonomy" id="1121015"/>
    <lineage>
        <taxon>Bacteria</taxon>
        <taxon>Pseudomonadati</taxon>
        <taxon>Pseudomonadota</taxon>
        <taxon>Gammaproteobacteria</taxon>
        <taxon>Lysobacterales</taxon>
        <taxon>Lysobacteraceae</taxon>
        <taxon>Arenimonas</taxon>
    </lineage>
</organism>
<feature type="domain" description="Endonuclease/exonuclease/phosphatase" evidence="2">
    <location>
        <begin position="56"/>
        <end position="385"/>
    </location>
</feature>
<dbReference type="InterPro" id="IPR005135">
    <property type="entry name" value="Endo/exonuclease/phosphatase"/>
</dbReference>
<proteinExistence type="predicted"/>
<evidence type="ECO:0000313" key="3">
    <source>
        <dbReference type="EMBL" id="KFN44762.1"/>
    </source>
</evidence>
<dbReference type="AlphaFoldDB" id="A0A091AZM9"/>
<dbReference type="OrthoDB" id="292013at2"/>
<keyword evidence="4" id="KW-1185">Reference proteome</keyword>
<evidence type="ECO:0000259" key="2">
    <source>
        <dbReference type="Pfam" id="PF03372"/>
    </source>
</evidence>
<protein>
    <recommendedName>
        <fullName evidence="2">Endonuclease/exonuclease/phosphatase domain-containing protein</fullName>
    </recommendedName>
</protein>
<dbReference type="PATRIC" id="fig|1121015.4.peg.347"/>
<gene>
    <name evidence="3" type="ORF">N789_01755</name>
</gene>
<reference evidence="3 4" key="1">
    <citation type="submission" date="2013-09" db="EMBL/GenBank/DDBJ databases">
        <title>Genome sequencing of Arenimonas oryziterrae.</title>
        <authorList>
            <person name="Chen F."/>
            <person name="Wang G."/>
        </authorList>
    </citation>
    <scope>NUCLEOTIDE SEQUENCE [LARGE SCALE GENOMIC DNA]</scope>
    <source>
        <strain evidence="3 4">YC6267</strain>
    </source>
</reference>
<dbReference type="Gene3D" id="3.60.10.10">
    <property type="entry name" value="Endonuclease/exonuclease/phosphatase"/>
    <property type="match status" value="1"/>
</dbReference>
<dbReference type="Proteomes" id="UP000029385">
    <property type="component" value="Unassembled WGS sequence"/>
</dbReference>
<sequence>MSRFRVFTALAVLALAPACAHRATTIADAPTIRVATYNTSLYDAKDGGVIARLETQDAKARQIAAVIQHQRPDILLLNEFDFDADGRAADIFRRDYLAVGQAGQAPIYYHFVYLAPVNTGEPSGMDLNHDGTPGRGGDDAYGFGLHPGQYGMLVLSRFPIDVGSVRTFRNFLWKDLPNARQPIDPKTGKPWYTAEEWQRLRLSSKSHWDVPIDTPLGRLHFLVDHPTPPVFDGPEDRNGARNHDEIRLWSEYLSPGAKPWLCDDRGQCGGLPEGERFVIAGDHNADPADGDGVRGAIQQLLEHPRVLRYTTPASEGAVIAANTVGGGNLSQHGAPQHDTGDFGPKIGNLRLDYVLPSVGFTVERSGVFWPKPGETGADWIEATDHHMVWVDIR</sequence>
<dbReference type="InterPro" id="IPR036691">
    <property type="entry name" value="Endo/exonu/phosph_ase_sf"/>
</dbReference>
<feature type="chain" id="PRO_5001869301" description="Endonuclease/exonuclease/phosphatase domain-containing protein" evidence="1">
    <location>
        <begin position="23"/>
        <end position="393"/>
    </location>
</feature>
<name>A0A091AZM9_9GAMM</name>
<dbReference type="SUPFAM" id="SSF56219">
    <property type="entry name" value="DNase I-like"/>
    <property type="match status" value="1"/>
</dbReference>
<dbReference type="GO" id="GO:0003824">
    <property type="term" value="F:catalytic activity"/>
    <property type="evidence" value="ECO:0007669"/>
    <property type="project" value="InterPro"/>
</dbReference>
<evidence type="ECO:0000256" key="1">
    <source>
        <dbReference type="SAM" id="SignalP"/>
    </source>
</evidence>
<feature type="signal peptide" evidence="1">
    <location>
        <begin position="1"/>
        <end position="22"/>
    </location>
</feature>
<keyword evidence="1" id="KW-0732">Signal</keyword>
<dbReference type="eggNOG" id="COG4222">
    <property type="taxonomic scope" value="Bacteria"/>
</dbReference>
<evidence type="ECO:0000313" key="4">
    <source>
        <dbReference type="Proteomes" id="UP000029385"/>
    </source>
</evidence>
<dbReference type="RefSeq" id="WP_022968932.1">
    <property type="nucleotide sequence ID" value="NZ_ATVD01000002.1"/>
</dbReference>
<dbReference type="Pfam" id="PF03372">
    <property type="entry name" value="Exo_endo_phos"/>
    <property type="match status" value="1"/>
</dbReference>
<comment type="caution">
    <text evidence="3">The sequence shown here is derived from an EMBL/GenBank/DDBJ whole genome shotgun (WGS) entry which is preliminary data.</text>
</comment>
<dbReference type="STRING" id="1121015.GCA_000420545_01297"/>
<dbReference type="EMBL" id="AVCI01000001">
    <property type="protein sequence ID" value="KFN44762.1"/>
    <property type="molecule type" value="Genomic_DNA"/>
</dbReference>
<accession>A0A091AZM9</accession>